<dbReference type="AlphaFoldDB" id="A0A1Q9CNI0"/>
<organism evidence="3 4">
    <name type="scientific">Symbiodinium microadriaticum</name>
    <name type="common">Dinoflagellate</name>
    <name type="synonym">Zooxanthella microadriatica</name>
    <dbReference type="NCBI Taxonomy" id="2951"/>
    <lineage>
        <taxon>Eukaryota</taxon>
        <taxon>Sar</taxon>
        <taxon>Alveolata</taxon>
        <taxon>Dinophyceae</taxon>
        <taxon>Suessiales</taxon>
        <taxon>Symbiodiniaceae</taxon>
        <taxon>Symbiodinium</taxon>
    </lineage>
</organism>
<dbReference type="EMBL" id="LSRX01001039">
    <property type="protein sequence ID" value="OLP84480.1"/>
    <property type="molecule type" value="Genomic_DNA"/>
</dbReference>
<feature type="compositionally biased region" description="Low complexity" evidence="1">
    <location>
        <begin position="21"/>
        <end position="34"/>
    </location>
</feature>
<feature type="region of interest" description="Disordered" evidence="1">
    <location>
        <begin position="1"/>
        <end position="36"/>
    </location>
</feature>
<sequence length="320" mass="33955">MTQPTSSDAPEISSTSTAIGATNSASSVSTTTASLQEGSTLATTSFYVEPARTRPPTTTEAAETTVEASTTTSLLQASCRLTLAGDVPRTRMLEDCWLDLVVQLGGRRLAAAVRTLRVDYEQLDTPAHNATTLRVFRVVKLARVLRIARALHLFRGLRVLVKACSSFLPSLSWSMALLGLCMLSSGSPSHQRGLVRYTTERVATNQDGEQFQPEEAMVWFLAGAGVSLAAALAACAGGCMVGVVHVRCQRRRMERLNSLTSSQEFGDVVTAASTVAASDRVASDDASDICCSPKGKASGKLGEVVRPAQTGKSSIRELLL</sequence>
<reference evidence="3 4" key="1">
    <citation type="submission" date="2016-02" db="EMBL/GenBank/DDBJ databases">
        <title>Genome analysis of coral dinoflagellate symbionts highlights evolutionary adaptations to a symbiotic lifestyle.</title>
        <authorList>
            <person name="Aranda M."/>
            <person name="Li Y."/>
            <person name="Liew Y.J."/>
            <person name="Baumgarten S."/>
            <person name="Simakov O."/>
            <person name="Wilson M."/>
            <person name="Piel J."/>
            <person name="Ashoor H."/>
            <person name="Bougouffa S."/>
            <person name="Bajic V.B."/>
            <person name="Ryu T."/>
            <person name="Ravasi T."/>
            <person name="Bayer T."/>
            <person name="Micklem G."/>
            <person name="Kim H."/>
            <person name="Bhak J."/>
            <person name="Lajeunesse T.C."/>
            <person name="Voolstra C.R."/>
        </authorList>
    </citation>
    <scope>NUCLEOTIDE SEQUENCE [LARGE SCALE GENOMIC DNA]</scope>
    <source>
        <strain evidence="3 4">CCMP2467</strain>
    </source>
</reference>
<proteinExistence type="predicted"/>
<evidence type="ECO:0000256" key="1">
    <source>
        <dbReference type="SAM" id="MobiDB-lite"/>
    </source>
</evidence>
<feature type="compositionally biased region" description="Polar residues" evidence="1">
    <location>
        <begin position="1"/>
        <end position="20"/>
    </location>
</feature>
<protein>
    <submittedName>
        <fullName evidence="3">Uncharacterized protein</fullName>
    </submittedName>
</protein>
<keyword evidence="2" id="KW-1133">Transmembrane helix</keyword>
<comment type="caution">
    <text evidence="3">The sequence shown here is derived from an EMBL/GenBank/DDBJ whole genome shotgun (WGS) entry which is preliminary data.</text>
</comment>
<accession>A0A1Q9CNI0</accession>
<keyword evidence="2" id="KW-0472">Membrane</keyword>
<evidence type="ECO:0000313" key="4">
    <source>
        <dbReference type="Proteomes" id="UP000186817"/>
    </source>
</evidence>
<dbReference type="Proteomes" id="UP000186817">
    <property type="component" value="Unassembled WGS sequence"/>
</dbReference>
<evidence type="ECO:0000256" key="2">
    <source>
        <dbReference type="SAM" id="Phobius"/>
    </source>
</evidence>
<keyword evidence="4" id="KW-1185">Reference proteome</keyword>
<feature type="transmembrane region" description="Helical" evidence="2">
    <location>
        <begin position="217"/>
        <end position="246"/>
    </location>
</feature>
<name>A0A1Q9CNI0_SYMMI</name>
<gene>
    <name evidence="3" type="ORF">AK812_SmicGene34642</name>
</gene>
<evidence type="ECO:0000313" key="3">
    <source>
        <dbReference type="EMBL" id="OLP84480.1"/>
    </source>
</evidence>
<dbReference type="OrthoDB" id="2984333at2759"/>
<keyword evidence="2" id="KW-0812">Transmembrane</keyword>